<reference evidence="3 4" key="1">
    <citation type="submission" date="2018-06" db="EMBL/GenBank/DDBJ databases">
        <title>Genomic Encyclopedia of Archaeal and Bacterial Type Strains, Phase II (KMG-II): from individual species to whole genera.</title>
        <authorList>
            <person name="Goeker M."/>
        </authorList>
    </citation>
    <scope>NUCLEOTIDE SEQUENCE [LARGE SCALE GENOMIC DNA]</scope>
    <source>
        <strain evidence="3 4">ATCC BAA-1881</strain>
    </source>
</reference>
<dbReference type="RefSeq" id="WP_111322750.1">
    <property type="nucleotide sequence ID" value="NZ_BIFX01000001.1"/>
</dbReference>
<name>A0A326U621_THEHA</name>
<dbReference type="SUPFAM" id="SSF103473">
    <property type="entry name" value="MFS general substrate transporter"/>
    <property type="match status" value="1"/>
</dbReference>
<evidence type="ECO:0000313" key="3">
    <source>
        <dbReference type="EMBL" id="PZW29401.1"/>
    </source>
</evidence>
<gene>
    <name evidence="3" type="ORF">EI42_02695</name>
</gene>
<feature type="transmembrane region" description="Helical" evidence="2">
    <location>
        <begin position="130"/>
        <end position="153"/>
    </location>
</feature>
<evidence type="ECO:0000256" key="2">
    <source>
        <dbReference type="SAM" id="Phobius"/>
    </source>
</evidence>
<evidence type="ECO:0000256" key="1">
    <source>
        <dbReference type="SAM" id="MobiDB-lite"/>
    </source>
</evidence>
<keyword evidence="2" id="KW-1133">Transmembrane helix</keyword>
<dbReference type="AlphaFoldDB" id="A0A326U621"/>
<comment type="caution">
    <text evidence="3">The sequence shown here is derived from an EMBL/GenBank/DDBJ whole genome shotgun (WGS) entry which is preliminary data.</text>
</comment>
<dbReference type="EMBL" id="QKUF01000008">
    <property type="protein sequence ID" value="PZW29401.1"/>
    <property type="molecule type" value="Genomic_DNA"/>
</dbReference>
<evidence type="ECO:0000313" key="4">
    <source>
        <dbReference type="Proteomes" id="UP000248806"/>
    </source>
</evidence>
<keyword evidence="2" id="KW-0472">Membrane</keyword>
<organism evidence="3 4">
    <name type="scientific">Thermosporothrix hazakensis</name>
    <dbReference type="NCBI Taxonomy" id="644383"/>
    <lineage>
        <taxon>Bacteria</taxon>
        <taxon>Bacillati</taxon>
        <taxon>Chloroflexota</taxon>
        <taxon>Ktedonobacteria</taxon>
        <taxon>Ktedonobacterales</taxon>
        <taxon>Thermosporotrichaceae</taxon>
        <taxon>Thermosporothrix</taxon>
    </lineage>
</organism>
<feature type="region of interest" description="Disordered" evidence="1">
    <location>
        <begin position="1"/>
        <end position="47"/>
    </location>
</feature>
<keyword evidence="4" id="KW-1185">Reference proteome</keyword>
<feature type="transmembrane region" description="Helical" evidence="2">
    <location>
        <begin position="94"/>
        <end position="118"/>
    </location>
</feature>
<feature type="transmembrane region" description="Helical" evidence="2">
    <location>
        <begin position="53"/>
        <end position="74"/>
    </location>
</feature>
<proteinExistence type="predicted"/>
<dbReference type="Proteomes" id="UP000248806">
    <property type="component" value="Unassembled WGS sequence"/>
</dbReference>
<keyword evidence="2" id="KW-0812">Transmembrane</keyword>
<sequence>MNEPAQERPSIPAAEQETTHPVSPQPDTVPAIPEKQPTPQKPQPAGSGKKVRIALISGLIAGILNALVTLLITLTNASTFLIARQQIAADRLTVKIALALVGWQAGILLASLLLGLATGWITGKITRLRWLGFLGGALAGAIYSLAIFLASSFPSYPGNLSVVSEPFSIARLLISALLLGLWALGGGLVGLFGAWVATVSLSTRKQP</sequence>
<feature type="transmembrane region" description="Helical" evidence="2">
    <location>
        <begin position="173"/>
        <end position="197"/>
    </location>
</feature>
<protein>
    <submittedName>
        <fullName evidence="3">Uncharacterized protein</fullName>
    </submittedName>
</protein>
<dbReference type="InterPro" id="IPR036259">
    <property type="entry name" value="MFS_trans_sf"/>
</dbReference>
<accession>A0A326U621</accession>